<evidence type="ECO:0000313" key="2">
    <source>
        <dbReference type="Proteomes" id="UP000247540"/>
    </source>
</evidence>
<comment type="caution">
    <text evidence="1">The sequence shown here is derived from an EMBL/GenBank/DDBJ whole genome shotgun (WGS) entry which is preliminary data.</text>
</comment>
<dbReference type="Proteomes" id="UP000247540">
    <property type="component" value="Unassembled WGS sequence"/>
</dbReference>
<gene>
    <name evidence="1" type="ORF">DFQ15_101121</name>
</gene>
<evidence type="ECO:0000313" key="1">
    <source>
        <dbReference type="EMBL" id="PYE79801.1"/>
    </source>
</evidence>
<accession>A0A318T2G5</accession>
<reference evidence="1 2" key="1">
    <citation type="submission" date="2018-06" db="EMBL/GenBank/DDBJ databases">
        <title>Genomic Encyclopedia of Type Strains, Phase III (KMG-III): the genomes of soil and plant-associated and newly described type strains.</title>
        <authorList>
            <person name="Whitman W."/>
        </authorList>
    </citation>
    <scope>NUCLEOTIDE SEQUENCE [LARGE SCALE GENOMIC DNA]</scope>
    <source>
        <strain evidence="1 2">CECT 7646</strain>
    </source>
</reference>
<dbReference type="OrthoDB" id="8907268at2"/>
<protein>
    <submittedName>
        <fullName evidence="1">Uncharacterized protein</fullName>
    </submittedName>
</protein>
<dbReference type="EMBL" id="QJTC01000001">
    <property type="protein sequence ID" value="PYE79801.1"/>
    <property type="molecule type" value="Genomic_DNA"/>
</dbReference>
<sequence length="171" mass="18589">MNGRRKPRVPRWISSNPIETAKAYAGRLTAAEMQTAMTPVREAFRVLREGVASEMDWATLVTATNVGDAIELQGVVRGVRAHIQAGQHALAGIQQRAMASGAWRPTALYFQELDAISAAVDIHEFQLRQLSFGEYRRAVARAIAEVRSAGGNVIKSTHPGQQQLTLIGACP</sequence>
<name>A0A318T2G5_9BURK</name>
<dbReference type="AlphaFoldDB" id="A0A318T2G5"/>
<proteinExistence type="predicted"/>
<keyword evidence="2" id="KW-1185">Reference proteome</keyword>
<dbReference type="RefSeq" id="WP_110464096.1">
    <property type="nucleotide sequence ID" value="NZ_JAMOFZ010000002.1"/>
</dbReference>
<organism evidence="1 2">
    <name type="scientific">Xylophilus ampelinus</name>
    <dbReference type="NCBI Taxonomy" id="54067"/>
    <lineage>
        <taxon>Bacteria</taxon>
        <taxon>Pseudomonadati</taxon>
        <taxon>Pseudomonadota</taxon>
        <taxon>Betaproteobacteria</taxon>
        <taxon>Burkholderiales</taxon>
        <taxon>Xylophilus</taxon>
    </lineage>
</organism>